<evidence type="ECO:0000256" key="7">
    <source>
        <dbReference type="ARBA" id="ARBA00023136"/>
    </source>
</evidence>
<proteinExistence type="inferred from homology"/>
<evidence type="ECO:0000256" key="1">
    <source>
        <dbReference type="ARBA" id="ARBA00004141"/>
    </source>
</evidence>
<dbReference type="Pfam" id="PF01490">
    <property type="entry name" value="Aa_trans"/>
    <property type="match status" value="1"/>
</dbReference>
<feature type="compositionally biased region" description="Polar residues" evidence="8">
    <location>
        <begin position="55"/>
        <end position="67"/>
    </location>
</feature>
<dbReference type="Proteomes" id="UP001314263">
    <property type="component" value="Unassembled WGS sequence"/>
</dbReference>
<feature type="transmembrane region" description="Helical" evidence="9">
    <location>
        <begin position="425"/>
        <end position="445"/>
    </location>
</feature>
<reference evidence="11 12" key="1">
    <citation type="submission" date="2023-10" db="EMBL/GenBank/DDBJ databases">
        <authorList>
            <person name="Maclean D."/>
            <person name="Macfadyen A."/>
        </authorList>
    </citation>
    <scope>NUCLEOTIDE SEQUENCE [LARGE SCALE GENOMIC DNA]</scope>
</reference>
<feature type="transmembrane region" description="Helical" evidence="9">
    <location>
        <begin position="332"/>
        <end position="356"/>
    </location>
</feature>
<keyword evidence="12" id="KW-1185">Reference proteome</keyword>
<evidence type="ECO:0000256" key="8">
    <source>
        <dbReference type="SAM" id="MobiDB-lite"/>
    </source>
</evidence>
<evidence type="ECO:0000256" key="3">
    <source>
        <dbReference type="ARBA" id="ARBA00022448"/>
    </source>
</evidence>
<feature type="transmembrane region" description="Helical" evidence="9">
    <location>
        <begin position="118"/>
        <end position="142"/>
    </location>
</feature>
<keyword evidence="5" id="KW-0029">Amino-acid transport</keyword>
<evidence type="ECO:0000259" key="10">
    <source>
        <dbReference type="Pfam" id="PF01490"/>
    </source>
</evidence>
<dbReference type="GO" id="GO:0015179">
    <property type="term" value="F:L-amino acid transmembrane transporter activity"/>
    <property type="evidence" value="ECO:0007669"/>
    <property type="project" value="TreeGrafter"/>
</dbReference>
<dbReference type="PANTHER" id="PTHR22950:SF458">
    <property type="entry name" value="SODIUM-COUPLED NEUTRAL AMINO ACID TRANSPORTER 11-RELATED"/>
    <property type="match status" value="1"/>
</dbReference>
<gene>
    <name evidence="11" type="ORF">CVIRNUC_005099</name>
</gene>
<keyword evidence="4 9" id="KW-0812">Transmembrane</keyword>
<dbReference type="PANTHER" id="PTHR22950">
    <property type="entry name" value="AMINO ACID TRANSPORTER"/>
    <property type="match status" value="1"/>
</dbReference>
<comment type="similarity">
    <text evidence="2">Belongs to the amino acid/polyamine transporter 2 family.</text>
</comment>
<comment type="caution">
    <text evidence="11">The sequence shown here is derived from an EMBL/GenBank/DDBJ whole genome shotgun (WGS) entry which is preliminary data.</text>
</comment>
<feature type="transmembrane region" description="Helical" evidence="9">
    <location>
        <begin position="244"/>
        <end position="271"/>
    </location>
</feature>
<feature type="transmembrane region" description="Helical" evidence="9">
    <location>
        <begin position="168"/>
        <end position="188"/>
    </location>
</feature>
<dbReference type="AlphaFoldDB" id="A0AAV1I3I7"/>
<feature type="transmembrane region" description="Helical" evidence="9">
    <location>
        <begin position="91"/>
        <end position="112"/>
    </location>
</feature>
<keyword evidence="3" id="KW-0813">Transport</keyword>
<sequence length="513" mass="55111">MKTVVWERVKGTVSALPVPFIGRDRPGGRPSLEEDEVEQALRQVVGDTPDVEQPLLQSTNAESASEPQDTDQVPEADGMPPSEKTSKGDGASMAASVFSLTNTIIGAGIMALPRAVATLGVVPGALLILLVYILTFITINVLSSASEYSGRWTFGELIHYFFGRTGSWFLRLFIFINNAGLLITYTIMLGDVLVGKPPDYNGLLTNLTDIHEGDVWYLDRRFVVAVVVVVFLFPLAAQRSLKSLAWAGAMGLVLASGFAMLVVVLVVLAGIQGRIQGVSLWPNADLTGPSALDQIRGVFSTLPVIALAYVCHYNVHPLMRELKDFSARRWSIVLNWSLTFCTVVYVIIGVGLYLVFLDSTESDVLLNFSSGSLEDIVGSLAADIITYCVLLGYALNLIFTYPMINWGLREVIAEVAVGRPTLGNAAWVGITAVIVVAAYAVAIAVPNIWPVMTITGATAAVAIGWIFPACIMLRTSGGRCSSVKRLGACLLILLGLLTAVVAVHSTIEDLIHQ</sequence>
<evidence type="ECO:0000313" key="11">
    <source>
        <dbReference type="EMBL" id="CAK0780575.1"/>
    </source>
</evidence>
<dbReference type="InterPro" id="IPR013057">
    <property type="entry name" value="AA_transpt_TM"/>
</dbReference>
<feature type="region of interest" description="Disordered" evidence="8">
    <location>
        <begin position="43"/>
        <end position="90"/>
    </location>
</feature>
<feature type="domain" description="Amino acid transporter transmembrane" evidence="10">
    <location>
        <begin position="90"/>
        <end position="505"/>
    </location>
</feature>
<feature type="transmembrane region" description="Helical" evidence="9">
    <location>
        <begin position="376"/>
        <end position="404"/>
    </location>
</feature>
<dbReference type="EMBL" id="CAUYUE010000006">
    <property type="protein sequence ID" value="CAK0780575.1"/>
    <property type="molecule type" value="Genomic_DNA"/>
</dbReference>
<organism evidence="11 12">
    <name type="scientific">Coccomyxa viridis</name>
    <dbReference type="NCBI Taxonomy" id="1274662"/>
    <lineage>
        <taxon>Eukaryota</taxon>
        <taxon>Viridiplantae</taxon>
        <taxon>Chlorophyta</taxon>
        <taxon>core chlorophytes</taxon>
        <taxon>Trebouxiophyceae</taxon>
        <taxon>Trebouxiophyceae incertae sedis</taxon>
        <taxon>Coccomyxaceae</taxon>
        <taxon>Coccomyxa</taxon>
    </lineage>
</organism>
<name>A0AAV1I3I7_9CHLO</name>
<evidence type="ECO:0000256" key="6">
    <source>
        <dbReference type="ARBA" id="ARBA00022989"/>
    </source>
</evidence>
<dbReference type="GO" id="GO:0016020">
    <property type="term" value="C:membrane"/>
    <property type="evidence" value="ECO:0007669"/>
    <property type="project" value="UniProtKB-SubCell"/>
</dbReference>
<keyword evidence="7 9" id="KW-0472">Membrane</keyword>
<comment type="subcellular location">
    <subcellularLocation>
        <location evidence="1">Membrane</location>
        <topology evidence="1">Multi-pass membrane protein</topology>
    </subcellularLocation>
</comment>
<evidence type="ECO:0000256" key="2">
    <source>
        <dbReference type="ARBA" id="ARBA00008066"/>
    </source>
</evidence>
<keyword evidence="6 9" id="KW-1133">Transmembrane helix</keyword>
<feature type="transmembrane region" description="Helical" evidence="9">
    <location>
        <begin position="451"/>
        <end position="473"/>
    </location>
</feature>
<feature type="transmembrane region" description="Helical" evidence="9">
    <location>
        <begin position="221"/>
        <end position="237"/>
    </location>
</feature>
<protein>
    <recommendedName>
        <fullName evidence="10">Amino acid transporter transmembrane domain-containing protein</fullName>
    </recommendedName>
</protein>
<evidence type="ECO:0000256" key="5">
    <source>
        <dbReference type="ARBA" id="ARBA00022970"/>
    </source>
</evidence>
<accession>A0AAV1I3I7</accession>
<feature type="transmembrane region" description="Helical" evidence="9">
    <location>
        <begin position="485"/>
        <end position="507"/>
    </location>
</feature>
<evidence type="ECO:0000313" key="12">
    <source>
        <dbReference type="Proteomes" id="UP001314263"/>
    </source>
</evidence>
<evidence type="ECO:0000256" key="4">
    <source>
        <dbReference type="ARBA" id="ARBA00022692"/>
    </source>
</evidence>
<feature type="transmembrane region" description="Helical" evidence="9">
    <location>
        <begin position="291"/>
        <end position="311"/>
    </location>
</feature>
<evidence type="ECO:0000256" key="9">
    <source>
        <dbReference type="SAM" id="Phobius"/>
    </source>
</evidence>